<organism evidence="2 3">
    <name type="scientific">Actinidia rufa</name>
    <dbReference type="NCBI Taxonomy" id="165716"/>
    <lineage>
        <taxon>Eukaryota</taxon>
        <taxon>Viridiplantae</taxon>
        <taxon>Streptophyta</taxon>
        <taxon>Embryophyta</taxon>
        <taxon>Tracheophyta</taxon>
        <taxon>Spermatophyta</taxon>
        <taxon>Magnoliopsida</taxon>
        <taxon>eudicotyledons</taxon>
        <taxon>Gunneridae</taxon>
        <taxon>Pentapetalae</taxon>
        <taxon>asterids</taxon>
        <taxon>Ericales</taxon>
        <taxon>Actinidiaceae</taxon>
        <taxon>Actinidia</taxon>
    </lineage>
</organism>
<sequence>MEYTIRIGFKATNNEAEYKALLAGVKVATELGVESLDAFNDSQLVVNQVKGDYLTKDARMIKKEPFAKIIEKNTRNFIWKNIVCRFGIPKVIISDNAKQFDNDRFKLFFLDLVISYHLSSPGHPQANNQVEVTNRTILRNLKARLEKAKGEWVEDLLSILWAYQTTSKIPTGEMLFSLVYGTESVILVKIGMPSFRTSIFDKENNEIKLRLNLDLLDEKRKRVEARQAAYKHQVAKYYNQRVKYRSFLPGDLVLR</sequence>
<dbReference type="GO" id="GO:0015074">
    <property type="term" value="P:DNA integration"/>
    <property type="evidence" value="ECO:0007669"/>
    <property type="project" value="InterPro"/>
</dbReference>
<comment type="caution">
    <text evidence="2">The sequence shown here is derived from an EMBL/GenBank/DDBJ whole genome shotgun (WGS) entry which is preliminary data.</text>
</comment>
<evidence type="ECO:0000259" key="1">
    <source>
        <dbReference type="PROSITE" id="PS50994"/>
    </source>
</evidence>
<dbReference type="EMBL" id="BJWL01000024">
    <property type="protein sequence ID" value="GFZ14451.1"/>
    <property type="molecule type" value="Genomic_DNA"/>
</dbReference>
<dbReference type="Gene3D" id="3.30.420.10">
    <property type="entry name" value="Ribonuclease H-like superfamily/Ribonuclease H"/>
    <property type="match status" value="1"/>
</dbReference>
<dbReference type="OrthoDB" id="1934939at2759"/>
<evidence type="ECO:0000313" key="2">
    <source>
        <dbReference type="EMBL" id="GFZ14451.1"/>
    </source>
</evidence>
<dbReference type="InterPro" id="IPR036397">
    <property type="entry name" value="RNaseH_sf"/>
</dbReference>
<dbReference type="Pfam" id="PF13456">
    <property type="entry name" value="RVT_3"/>
    <property type="match status" value="1"/>
</dbReference>
<feature type="domain" description="Integrase catalytic" evidence="1">
    <location>
        <begin position="61"/>
        <end position="184"/>
    </location>
</feature>
<keyword evidence="3" id="KW-1185">Reference proteome</keyword>
<reference evidence="2 3" key="1">
    <citation type="submission" date="2019-07" db="EMBL/GenBank/DDBJ databases">
        <title>De Novo Assembly of kiwifruit Actinidia rufa.</title>
        <authorList>
            <person name="Sugita-Konishi S."/>
            <person name="Sato K."/>
            <person name="Mori E."/>
            <person name="Abe Y."/>
            <person name="Kisaki G."/>
            <person name="Hamano K."/>
            <person name="Suezawa K."/>
            <person name="Otani M."/>
            <person name="Fukuda T."/>
            <person name="Manabe T."/>
            <person name="Gomi K."/>
            <person name="Tabuchi M."/>
            <person name="Akimitsu K."/>
            <person name="Kataoka I."/>
        </authorList>
    </citation>
    <scope>NUCLEOTIDE SEQUENCE [LARGE SCALE GENOMIC DNA]</scope>
    <source>
        <strain evidence="3">cv. Fuchu</strain>
    </source>
</reference>
<dbReference type="Proteomes" id="UP000585474">
    <property type="component" value="Unassembled WGS sequence"/>
</dbReference>
<dbReference type="PANTHER" id="PTHR48475:SF2">
    <property type="entry name" value="RIBONUCLEASE H"/>
    <property type="match status" value="1"/>
</dbReference>
<proteinExistence type="predicted"/>
<dbReference type="GO" id="GO:0004523">
    <property type="term" value="F:RNA-DNA hybrid ribonuclease activity"/>
    <property type="evidence" value="ECO:0007669"/>
    <property type="project" value="InterPro"/>
</dbReference>
<dbReference type="InterPro" id="IPR012337">
    <property type="entry name" value="RNaseH-like_sf"/>
</dbReference>
<dbReference type="PROSITE" id="PS50994">
    <property type="entry name" value="INTEGRASE"/>
    <property type="match status" value="1"/>
</dbReference>
<gene>
    <name evidence="2" type="ORF">Acr_24g0006410</name>
</gene>
<name>A0A7J0GUN5_9ERIC</name>
<protein>
    <recommendedName>
        <fullName evidence="1">Integrase catalytic domain-containing protein</fullName>
    </recommendedName>
</protein>
<dbReference type="InterPro" id="IPR001584">
    <property type="entry name" value="Integrase_cat-core"/>
</dbReference>
<dbReference type="SUPFAM" id="SSF53098">
    <property type="entry name" value="Ribonuclease H-like"/>
    <property type="match status" value="2"/>
</dbReference>
<evidence type="ECO:0000313" key="3">
    <source>
        <dbReference type="Proteomes" id="UP000585474"/>
    </source>
</evidence>
<dbReference type="PANTHER" id="PTHR48475">
    <property type="entry name" value="RIBONUCLEASE H"/>
    <property type="match status" value="1"/>
</dbReference>
<accession>A0A7J0GUN5</accession>
<dbReference type="InterPro" id="IPR002156">
    <property type="entry name" value="RNaseH_domain"/>
</dbReference>
<dbReference type="AlphaFoldDB" id="A0A7J0GUN5"/>
<dbReference type="GO" id="GO:0003676">
    <property type="term" value="F:nucleic acid binding"/>
    <property type="evidence" value="ECO:0007669"/>
    <property type="project" value="InterPro"/>
</dbReference>